<sequence>MGLNGDEVAIASYLYGNLSHKVDEDIVFSNVNAGRQEFKSLMPGNAIDSKVFDMTYSLGCTNIIPKYVAAKFNNIHTGKVDYLKRAFILVSEHDKDGHEHWYLVVIDRAGVFILLEPRPIETQFKRKRNAGELAIFLEKMLEDRYYYEFETTPNFSTDDFRFRETEFLPKLDVEANDSGLWVASWMIGCYDNDDFDIKVNDGTRMKIAVSLVLKDHNIINQTIISKAKKNLEQLDEDHNCDSNYAY</sequence>
<evidence type="ECO:0000313" key="2">
    <source>
        <dbReference type="Proteomes" id="UP001341840"/>
    </source>
</evidence>
<evidence type="ECO:0008006" key="3">
    <source>
        <dbReference type="Google" id="ProtNLM"/>
    </source>
</evidence>
<evidence type="ECO:0000313" key="1">
    <source>
        <dbReference type="EMBL" id="MED6115797.1"/>
    </source>
</evidence>
<dbReference type="SUPFAM" id="SSF54001">
    <property type="entry name" value="Cysteine proteinases"/>
    <property type="match status" value="1"/>
</dbReference>
<comment type="caution">
    <text evidence="1">The sequence shown here is derived from an EMBL/GenBank/DDBJ whole genome shotgun (WGS) entry which is preliminary data.</text>
</comment>
<proteinExistence type="predicted"/>
<organism evidence="1 2">
    <name type="scientific">Stylosanthes scabra</name>
    <dbReference type="NCBI Taxonomy" id="79078"/>
    <lineage>
        <taxon>Eukaryota</taxon>
        <taxon>Viridiplantae</taxon>
        <taxon>Streptophyta</taxon>
        <taxon>Embryophyta</taxon>
        <taxon>Tracheophyta</taxon>
        <taxon>Spermatophyta</taxon>
        <taxon>Magnoliopsida</taxon>
        <taxon>eudicotyledons</taxon>
        <taxon>Gunneridae</taxon>
        <taxon>Pentapetalae</taxon>
        <taxon>rosids</taxon>
        <taxon>fabids</taxon>
        <taxon>Fabales</taxon>
        <taxon>Fabaceae</taxon>
        <taxon>Papilionoideae</taxon>
        <taxon>50 kb inversion clade</taxon>
        <taxon>dalbergioids sensu lato</taxon>
        <taxon>Dalbergieae</taxon>
        <taxon>Pterocarpus clade</taxon>
        <taxon>Stylosanthes</taxon>
    </lineage>
</organism>
<dbReference type="Proteomes" id="UP001341840">
    <property type="component" value="Unassembled WGS sequence"/>
</dbReference>
<keyword evidence="2" id="KW-1185">Reference proteome</keyword>
<gene>
    <name evidence="1" type="ORF">PIB30_094150</name>
</gene>
<dbReference type="InterPro" id="IPR038765">
    <property type="entry name" value="Papain-like_cys_pep_sf"/>
</dbReference>
<dbReference type="Gene3D" id="3.40.395.10">
    <property type="entry name" value="Adenoviral Proteinase, Chain A"/>
    <property type="match status" value="1"/>
</dbReference>
<dbReference type="EMBL" id="JASCZI010002058">
    <property type="protein sequence ID" value="MED6115797.1"/>
    <property type="molecule type" value="Genomic_DNA"/>
</dbReference>
<accession>A0ABU6QWI6</accession>
<reference evidence="1 2" key="1">
    <citation type="journal article" date="2023" name="Plants (Basel)">
        <title>Bridging the Gap: Combining Genomics and Transcriptomics Approaches to Understand Stylosanthes scabra, an Orphan Legume from the Brazilian Caatinga.</title>
        <authorList>
            <person name="Ferreira-Neto J.R.C."/>
            <person name="da Silva M.D."/>
            <person name="Binneck E."/>
            <person name="de Melo N.F."/>
            <person name="da Silva R.H."/>
            <person name="de Melo A.L.T.M."/>
            <person name="Pandolfi V."/>
            <person name="Bustamante F.O."/>
            <person name="Brasileiro-Vidal A.C."/>
            <person name="Benko-Iseppon A.M."/>
        </authorList>
    </citation>
    <scope>NUCLEOTIDE SEQUENCE [LARGE SCALE GENOMIC DNA]</scope>
    <source>
        <tissue evidence="1">Leaves</tissue>
    </source>
</reference>
<name>A0ABU6QWI6_9FABA</name>
<protein>
    <recommendedName>
        <fullName evidence="3">Ubiquitin-like protease family profile domain-containing protein</fullName>
    </recommendedName>
</protein>